<evidence type="ECO:0000313" key="2">
    <source>
        <dbReference type="Proteomes" id="UP000253816"/>
    </source>
</evidence>
<reference evidence="1 2" key="1">
    <citation type="submission" date="2018-07" db="EMBL/GenBank/DDBJ databases">
        <title>Comparative genomics of the Candidatus Parilichlamydiaceae reveals evidence of convergent evolution and genome reduction in the phylum Chlamydiae.</title>
        <authorList>
            <person name="Taylor-Brown A."/>
            <person name="Polkinghorne A."/>
        </authorList>
    </citation>
    <scope>NUCLEOTIDE SEQUENCE [LARGE SCALE GENOMIC DNA]</scope>
    <source>
        <strain evidence="1 2">Hat2</strain>
    </source>
</reference>
<dbReference type="AlphaFoldDB" id="A0A369KIT5"/>
<name>A0A369KIT5_9BACT</name>
<comment type="caution">
    <text evidence="1">The sequence shown here is derived from an EMBL/GenBank/DDBJ whole genome shotgun (WGS) entry which is preliminary data.</text>
</comment>
<gene>
    <name evidence="1" type="ORF">HAT2_00202</name>
</gene>
<accession>A0A369KIT5</accession>
<keyword evidence="2" id="KW-1185">Reference proteome</keyword>
<dbReference type="Proteomes" id="UP000253816">
    <property type="component" value="Unassembled WGS sequence"/>
</dbReference>
<sequence>MSLLSYSCPLCSRFVAAFYDKVSLPPDCKEISPKGFKVGLKLC</sequence>
<protein>
    <submittedName>
        <fullName evidence="1">Uncharacterized protein</fullName>
    </submittedName>
</protein>
<organism evidence="1 2">
    <name type="scientific">Candidatus Similichlamydia laticola</name>
    <dbReference type="NCBI Taxonomy" id="2170265"/>
    <lineage>
        <taxon>Bacteria</taxon>
        <taxon>Pseudomonadati</taxon>
        <taxon>Chlamydiota</taxon>
        <taxon>Chlamydiia</taxon>
        <taxon>Parachlamydiales</taxon>
        <taxon>Candidatus Parilichlamydiaceae</taxon>
        <taxon>Candidatus Similichlamydia</taxon>
    </lineage>
</organism>
<dbReference type="EMBL" id="QQBG01000009">
    <property type="protein sequence ID" value="RDB31693.1"/>
    <property type="molecule type" value="Genomic_DNA"/>
</dbReference>
<proteinExistence type="predicted"/>
<evidence type="ECO:0000313" key="1">
    <source>
        <dbReference type="EMBL" id="RDB31693.1"/>
    </source>
</evidence>